<dbReference type="InParanoid" id="A0A1X7UXE1"/>
<dbReference type="AlphaFoldDB" id="A0A1X7UXE1"/>
<evidence type="ECO:0000313" key="2">
    <source>
        <dbReference type="EnsemblMetazoa" id="Aqu2.1.32361_001"/>
    </source>
</evidence>
<protein>
    <submittedName>
        <fullName evidence="2">Uncharacterized protein</fullName>
    </submittedName>
</protein>
<accession>A0A1X7UXE1</accession>
<organism evidence="2">
    <name type="scientific">Amphimedon queenslandica</name>
    <name type="common">Sponge</name>
    <dbReference type="NCBI Taxonomy" id="400682"/>
    <lineage>
        <taxon>Eukaryota</taxon>
        <taxon>Metazoa</taxon>
        <taxon>Porifera</taxon>
        <taxon>Demospongiae</taxon>
        <taxon>Heteroscleromorpha</taxon>
        <taxon>Haplosclerida</taxon>
        <taxon>Niphatidae</taxon>
        <taxon>Amphimedon</taxon>
    </lineage>
</organism>
<proteinExistence type="predicted"/>
<reference evidence="2" key="1">
    <citation type="submission" date="2017-05" db="UniProtKB">
        <authorList>
            <consortium name="EnsemblMetazoa"/>
        </authorList>
    </citation>
    <scope>IDENTIFICATION</scope>
</reference>
<dbReference type="EnsemblMetazoa" id="Aqu2.1.32361_001">
    <property type="protein sequence ID" value="Aqu2.1.32361_001"/>
    <property type="gene ID" value="Aqu2.1.32361"/>
</dbReference>
<name>A0A1X7UXE1_AMPQE</name>
<sequence>MSQNPVRITLEATADQESSFPANNTNRGLFIVPPCPMPATINKLEKKTSDHDDDDSYLMDEKENKDRTQEKSIWITERLKLIGDSYTKLVPD</sequence>
<feature type="compositionally biased region" description="Basic and acidic residues" evidence="1">
    <location>
        <begin position="59"/>
        <end position="69"/>
    </location>
</feature>
<feature type="region of interest" description="Disordered" evidence="1">
    <location>
        <begin position="45"/>
        <end position="69"/>
    </location>
</feature>
<evidence type="ECO:0000256" key="1">
    <source>
        <dbReference type="SAM" id="MobiDB-lite"/>
    </source>
</evidence>